<reference evidence="2 3" key="1">
    <citation type="submission" date="2019-01" db="EMBL/GenBank/DDBJ databases">
        <title>Draft genome sequences of Candidatus Mycoplasma haemohominis SWG34-3 identified from a patient with pyrexia, anemia and liver dysfunction.</title>
        <authorList>
            <person name="Sekizuka T."/>
            <person name="Hattori N."/>
            <person name="Katano H."/>
            <person name="Takuma T."/>
            <person name="Ito T."/>
            <person name="Arai N."/>
            <person name="Yanai R."/>
            <person name="Ishii S."/>
            <person name="Miura Y."/>
            <person name="Tokunaga T."/>
            <person name="Watanabe H."/>
            <person name="Nomura N."/>
            <person name="Eguchi J."/>
            <person name="Arai T."/>
            <person name="Hasegawa H."/>
            <person name="Nakamaki T."/>
            <person name="Wakita T."/>
            <person name="Niki Y."/>
            <person name="Kuroda M."/>
        </authorList>
    </citation>
    <scope>NUCLEOTIDE SEQUENCE [LARGE SCALE GENOMIC DNA]</scope>
    <source>
        <strain evidence="2">SWG34-3</strain>
    </source>
</reference>
<evidence type="ECO:0000256" key="1">
    <source>
        <dbReference type="SAM" id="Phobius"/>
    </source>
</evidence>
<keyword evidence="1" id="KW-1133">Transmembrane helix</keyword>
<evidence type="ECO:0000313" key="3">
    <source>
        <dbReference type="Proteomes" id="UP000324831"/>
    </source>
</evidence>
<feature type="transmembrane region" description="Helical" evidence="1">
    <location>
        <begin position="6"/>
        <end position="25"/>
    </location>
</feature>
<keyword evidence="1" id="KW-0812">Transmembrane</keyword>
<keyword evidence="1" id="KW-0472">Membrane</keyword>
<dbReference type="EMBL" id="BIMN01000002">
    <property type="protein sequence ID" value="GCE63539.1"/>
    <property type="molecule type" value="Genomic_DNA"/>
</dbReference>
<protein>
    <submittedName>
        <fullName evidence="2">Uncharacterized protein</fullName>
    </submittedName>
</protein>
<accession>A0A478FST7</accession>
<proteinExistence type="predicted"/>
<gene>
    <name evidence="2" type="ORF">MHSWG343_05360</name>
</gene>
<evidence type="ECO:0000313" key="2">
    <source>
        <dbReference type="EMBL" id="GCE63539.1"/>
    </source>
</evidence>
<name>A0A478FST7_9MOLU</name>
<dbReference type="Proteomes" id="UP000324831">
    <property type="component" value="Unassembled WGS sequence"/>
</dbReference>
<sequence length="170" mass="19364">MDWNLIRYGLGGVALIGSIVTAIVFQQGALNSETNKEQIPSEKPYSALYKWVQQKNKTYIGNNKEQIIEQLNVVSVNAQGAQYKNTLVRNFGHIKASLPNSKVEISKINQAQQNNRSESEKWADFIGEWCELKARDETIQLKEKDGVYEDNQSDYKTKQDLEVFQATCTK</sequence>
<dbReference type="AlphaFoldDB" id="A0A478FST7"/>
<comment type="caution">
    <text evidence="2">The sequence shown here is derived from an EMBL/GenBank/DDBJ whole genome shotgun (WGS) entry which is preliminary data.</text>
</comment>
<organism evidence="2 3">
    <name type="scientific">Candidatus Mycoplasma haematohominis</name>
    <dbReference type="NCBI Taxonomy" id="1494318"/>
    <lineage>
        <taxon>Bacteria</taxon>
        <taxon>Bacillati</taxon>
        <taxon>Mycoplasmatota</taxon>
        <taxon>Mollicutes</taxon>
        <taxon>Mycoplasmataceae</taxon>
        <taxon>Mycoplasma</taxon>
    </lineage>
</organism>